<keyword evidence="4" id="KW-0963">Cytoplasm</keyword>
<sequence length="160" mass="18596">MEVSITKCEEKLINATLEENLRLYGKKLNKARKLILHFRSSWKIMFSIVGTKERTIVKVMANVSCDIQQPKLSRLSEGLSSMNVELNPLAATHFEVGRQSEIIALTKQLERCFKDPRCLDMESLRIVANNKLWNIRVDINVINHDGNLVDWRWCYYVLIC</sequence>
<evidence type="ECO:0000259" key="5">
    <source>
        <dbReference type="Pfam" id="PF01138"/>
    </source>
</evidence>
<feature type="domain" description="Exoribonuclease phosphorolytic" evidence="5">
    <location>
        <begin position="58"/>
        <end position="153"/>
    </location>
</feature>
<dbReference type="PANTHER" id="PTHR11097">
    <property type="entry name" value="EXOSOME COMPLEX EXONUCLEASE RIBOSOMAL RNA PROCESSING PROTEIN"/>
    <property type="match status" value="1"/>
</dbReference>
<dbReference type="PANTHER" id="PTHR11097:SF14">
    <property type="entry name" value="EXOSOME COMPLEX COMPONENT RRP45"/>
    <property type="match status" value="1"/>
</dbReference>
<dbReference type="Pfam" id="PF01138">
    <property type="entry name" value="RNase_PH"/>
    <property type="match status" value="1"/>
</dbReference>
<accession>A0A8J2E2U0</accession>
<dbReference type="InterPro" id="IPR027408">
    <property type="entry name" value="PNPase/RNase_PH_dom_sf"/>
</dbReference>
<proteinExistence type="inferred from homology"/>
<name>A0A8J2E2U0_COTCN</name>
<dbReference type="GO" id="GO:0034473">
    <property type="term" value="P:U1 snRNA 3'-end processing"/>
    <property type="evidence" value="ECO:0007669"/>
    <property type="project" value="TreeGrafter"/>
</dbReference>
<evidence type="ECO:0000313" key="6">
    <source>
        <dbReference type="EMBL" id="CAG5075404.1"/>
    </source>
</evidence>
<dbReference type="InterPro" id="IPR001247">
    <property type="entry name" value="ExoRNase_PH_dom1"/>
</dbReference>
<dbReference type="OrthoDB" id="10264038at2759"/>
<dbReference type="Gene3D" id="3.30.230.70">
    <property type="entry name" value="GHMP Kinase, N-terminal domain"/>
    <property type="match status" value="1"/>
</dbReference>
<dbReference type="GO" id="GO:0035925">
    <property type="term" value="F:mRNA 3'-UTR AU-rich region binding"/>
    <property type="evidence" value="ECO:0007669"/>
    <property type="project" value="TreeGrafter"/>
</dbReference>
<reference evidence="6" key="1">
    <citation type="submission" date="2021-04" db="EMBL/GenBank/DDBJ databases">
        <authorList>
            <person name="Chebbi M.A.C M."/>
        </authorList>
    </citation>
    <scope>NUCLEOTIDE SEQUENCE</scope>
</reference>
<dbReference type="InterPro" id="IPR050590">
    <property type="entry name" value="Exosome_comp_Rrp42_subfam"/>
</dbReference>
<evidence type="ECO:0000256" key="3">
    <source>
        <dbReference type="ARBA" id="ARBA00006678"/>
    </source>
</evidence>
<gene>
    <name evidence="6" type="ORF">HICCMSTLAB_LOCUS1558</name>
</gene>
<dbReference type="InterPro" id="IPR020568">
    <property type="entry name" value="Ribosomal_Su5_D2-typ_SF"/>
</dbReference>
<dbReference type="GO" id="GO:0000467">
    <property type="term" value="P:exonucleolytic trimming to generate mature 3'-end of 5.8S rRNA from tricistronic rRNA transcript (SSU-rRNA, 5.8S rRNA, LSU-rRNA)"/>
    <property type="evidence" value="ECO:0007669"/>
    <property type="project" value="TreeGrafter"/>
</dbReference>
<dbReference type="GO" id="GO:0000176">
    <property type="term" value="C:nuclear exosome (RNase complex)"/>
    <property type="evidence" value="ECO:0007669"/>
    <property type="project" value="TreeGrafter"/>
</dbReference>
<dbReference type="GO" id="GO:0016075">
    <property type="term" value="P:rRNA catabolic process"/>
    <property type="evidence" value="ECO:0007669"/>
    <property type="project" value="TreeGrafter"/>
</dbReference>
<evidence type="ECO:0000256" key="1">
    <source>
        <dbReference type="ARBA" id="ARBA00004123"/>
    </source>
</evidence>
<dbReference type="GO" id="GO:0000177">
    <property type="term" value="C:cytoplasmic exosome (RNase complex)"/>
    <property type="evidence" value="ECO:0007669"/>
    <property type="project" value="TreeGrafter"/>
</dbReference>
<dbReference type="GO" id="GO:0034475">
    <property type="term" value="P:U4 snRNA 3'-end processing"/>
    <property type="evidence" value="ECO:0007669"/>
    <property type="project" value="TreeGrafter"/>
</dbReference>
<keyword evidence="7" id="KW-1185">Reference proteome</keyword>
<dbReference type="GO" id="GO:0071035">
    <property type="term" value="P:nuclear polyadenylation-dependent rRNA catabolic process"/>
    <property type="evidence" value="ECO:0007669"/>
    <property type="project" value="TreeGrafter"/>
</dbReference>
<dbReference type="GO" id="GO:0034476">
    <property type="term" value="P:U5 snRNA 3'-end processing"/>
    <property type="evidence" value="ECO:0007669"/>
    <property type="project" value="TreeGrafter"/>
</dbReference>
<dbReference type="GO" id="GO:0071028">
    <property type="term" value="P:nuclear mRNA surveillance"/>
    <property type="evidence" value="ECO:0007669"/>
    <property type="project" value="TreeGrafter"/>
</dbReference>
<dbReference type="Proteomes" id="UP000786811">
    <property type="component" value="Unassembled WGS sequence"/>
</dbReference>
<comment type="similarity">
    <text evidence="3">Belongs to the RNase PH family.</text>
</comment>
<organism evidence="6 7">
    <name type="scientific">Cotesia congregata</name>
    <name type="common">Parasitoid wasp</name>
    <name type="synonym">Apanteles congregatus</name>
    <dbReference type="NCBI Taxonomy" id="51543"/>
    <lineage>
        <taxon>Eukaryota</taxon>
        <taxon>Metazoa</taxon>
        <taxon>Ecdysozoa</taxon>
        <taxon>Arthropoda</taxon>
        <taxon>Hexapoda</taxon>
        <taxon>Insecta</taxon>
        <taxon>Pterygota</taxon>
        <taxon>Neoptera</taxon>
        <taxon>Endopterygota</taxon>
        <taxon>Hymenoptera</taxon>
        <taxon>Apocrita</taxon>
        <taxon>Ichneumonoidea</taxon>
        <taxon>Braconidae</taxon>
        <taxon>Microgastrinae</taxon>
        <taxon>Cotesia</taxon>
    </lineage>
</organism>
<evidence type="ECO:0000256" key="4">
    <source>
        <dbReference type="ARBA" id="ARBA00022490"/>
    </source>
</evidence>
<evidence type="ECO:0000256" key="2">
    <source>
        <dbReference type="ARBA" id="ARBA00004496"/>
    </source>
</evidence>
<comment type="caution">
    <text evidence="6">The sequence shown here is derived from an EMBL/GenBank/DDBJ whole genome shotgun (WGS) entry which is preliminary data.</text>
</comment>
<dbReference type="AlphaFoldDB" id="A0A8J2E2U0"/>
<dbReference type="EMBL" id="CAJNRD030001116">
    <property type="protein sequence ID" value="CAG5075404.1"/>
    <property type="molecule type" value="Genomic_DNA"/>
</dbReference>
<comment type="subcellular location">
    <subcellularLocation>
        <location evidence="2">Cytoplasm</location>
    </subcellularLocation>
    <subcellularLocation>
        <location evidence="1">Nucleus</location>
    </subcellularLocation>
</comment>
<dbReference type="SUPFAM" id="SSF54211">
    <property type="entry name" value="Ribosomal protein S5 domain 2-like"/>
    <property type="match status" value="1"/>
</dbReference>
<evidence type="ECO:0000313" key="7">
    <source>
        <dbReference type="Proteomes" id="UP000786811"/>
    </source>
</evidence>
<dbReference type="GO" id="GO:0071038">
    <property type="term" value="P:TRAMP-dependent tRNA surveillance pathway"/>
    <property type="evidence" value="ECO:0007669"/>
    <property type="project" value="TreeGrafter"/>
</dbReference>
<protein>
    <submittedName>
        <fullName evidence="6">Similar to exosc9: Exosome complex component RRP45 (Danio rerio)</fullName>
    </submittedName>
</protein>